<dbReference type="RefSeq" id="XP_007699999.1">
    <property type="nucleotide sequence ID" value="XM_007701809.1"/>
</dbReference>
<dbReference type="AlphaFoldDB" id="M2S9Z7"/>
<dbReference type="OrthoDB" id="4850684at2759"/>
<dbReference type="Proteomes" id="UP000016934">
    <property type="component" value="Unassembled WGS sequence"/>
</dbReference>
<feature type="non-terminal residue" evidence="1">
    <location>
        <position position="1"/>
    </location>
</feature>
<dbReference type="GeneID" id="19141292"/>
<dbReference type="EMBL" id="KB445643">
    <property type="protein sequence ID" value="EMD64118.1"/>
    <property type="molecule type" value="Genomic_DNA"/>
</dbReference>
<evidence type="ECO:0000313" key="2">
    <source>
        <dbReference type="Proteomes" id="UP000016934"/>
    </source>
</evidence>
<evidence type="ECO:0000313" key="1">
    <source>
        <dbReference type="EMBL" id="EMD64118.1"/>
    </source>
</evidence>
<organism evidence="1 2">
    <name type="scientific">Cochliobolus sativus (strain ND90Pr / ATCC 201652)</name>
    <name type="common">Common root rot and spot blotch fungus</name>
    <name type="synonym">Bipolaris sorokiniana</name>
    <dbReference type="NCBI Taxonomy" id="665912"/>
    <lineage>
        <taxon>Eukaryota</taxon>
        <taxon>Fungi</taxon>
        <taxon>Dikarya</taxon>
        <taxon>Ascomycota</taxon>
        <taxon>Pezizomycotina</taxon>
        <taxon>Dothideomycetes</taxon>
        <taxon>Pleosporomycetidae</taxon>
        <taxon>Pleosporales</taxon>
        <taxon>Pleosporineae</taxon>
        <taxon>Pleosporaceae</taxon>
        <taxon>Bipolaris</taxon>
    </lineage>
</organism>
<accession>M2S9Z7</accession>
<dbReference type="KEGG" id="bsc:COCSADRAFT_89251"/>
<reference evidence="1 2" key="1">
    <citation type="journal article" date="2012" name="PLoS Pathog.">
        <title>Diverse lifestyles and strategies of plant pathogenesis encoded in the genomes of eighteen Dothideomycetes fungi.</title>
        <authorList>
            <person name="Ohm R.A."/>
            <person name="Feau N."/>
            <person name="Henrissat B."/>
            <person name="Schoch C.L."/>
            <person name="Horwitz B.A."/>
            <person name="Barry K.W."/>
            <person name="Condon B.J."/>
            <person name="Copeland A.C."/>
            <person name="Dhillon B."/>
            <person name="Glaser F."/>
            <person name="Hesse C.N."/>
            <person name="Kosti I."/>
            <person name="LaButti K."/>
            <person name="Lindquist E.A."/>
            <person name="Lucas S."/>
            <person name="Salamov A.A."/>
            <person name="Bradshaw R.E."/>
            <person name="Ciuffetti L."/>
            <person name="Hamelin R.C."/>
            <person name="Kema G.H.J."/>
            <person name="Lawrence C."/>
            <person name="Scott J.A."/>
            <person name="Spatafora J.W."/>
            <person name="Turgeon B.G."/>
            <person name="de Wit P.J.G.M."/>
            <person name="Zhong S."/>
            <person name="Goodwin S.B."/>
            <person name="Grigoriev I.V."/>
        </authorList>
    </citation>
    <scope>NUCLEOTIDE SEQUENCE [LARGE SCALE GENOMIC DNA]</scope>
    <source>
        <strain evidence="2">ND90Pr / ATCC 201652</strain>
    </source>
</reference>
<gene>
    <name evidence="1" type="ORF">COCSADRAFT_89251</name>
</gene>
<keyword evidence="2" id="KW-1185">Reference proteome</keyword>
<dbReference type="HOGENOM" id="CLU_3147162_0_0_1"/>
<reference evidence="2" key="2">
    <citation type="journal article" date="2013" name="PLoS Genet.">
        <title>Comparative genome structure, secondary metabolite, and effector coding capacity across Cochliobolus pathogens.</title>
        <authorList>
            <person name="Condon B.J."/>
            <person name="Leng Y."/>
            <person name="Wu D."/>
            <person name="Bushley K.E."/>
            <person name="Ohm R.A."/>
            <person name="Otillar R."/>
            <person name="Martin J."/>
            <person name="Schackwitz W."/>
            <person name="Grimwood J."/>
            <person name="MohdZainudin N."/>
            <person name="Xue C."/>
            <person name="Wang R."/>
            <person name="Manning V.A."/>
            <person name="Dhillon B."/>
            <person name="Tu Z.J."/>
            <person name="Steffenson B.J."/>
            <person name="Salamov A."/>
            <person name="Sun H."/>
            <person name="Lowry S."/>
            <person name="LaButti K."/>
            <person name="Han J."/>
            <person name="Copeland A."/>
            <person name="Lindquist E."/>
            <person name="Barry K."/>
            <person name="Schmutz J."/>
            <person name="Baker S.E."/>
            <person name="Ciuffetti L.M."/>
            <person name="Grigoriev I.V."/>
            <person name="Zhong S."/>
            <person name="Turgeon B.G."/>
        </authorList>
    </citation>
    <scope>NUCLEOTIDE SEQUENCE [LARGE SCALE GENOMIC DNA]</scope>
    <source>
        <strain evidence="2">ND90Pr / ATCC 201652</strain>
    </source>
</reference>
<sequence length="49" mass="5803">LTKVVKFILIEETIIVDKCAYEVIKALVLKYKISKEFITNYNKLFTSKY</sequence>
<proteinExistence type="predicted"/>
<protein>
    <submittedName>
        <fullName evidence="1">Uncharacterized protein</fullName>
    </submittedName>
</protein>
<name>M2S9Z7_COCSN</name>